<evidence type="ECO:0000256" key="1">
    <source>
        <dbReference type="SAM" id="MobiDB-lite"/>
    </source>
</evidence>
<evidence type="ECO:0000313" key="4">
    <source>
        <dbReference type="Proteomes" id="UP000756132"/>
    </source>
</evidence>
<organism evidence="3 4">
    <name type="scientific">Passalora fulva</name>
    <name type="common">Tomato leaf mold</name>
    <name type="synonym">Cladosporium fulvum</name>
    <dbReference type="NCBI Taxonomy" id="5499"/>
    <lineage>
        <taxon>Eukaryota</taxon>
        <taxon>Fungi</taxon>
        <taxon>Dikarya</taxon>
        <taxon>Ascomycota</taxon>
        <taxon>Pezizomycotina</taxon>
        <taxon>Dothideomycetes</taxon>
        <taxon>Dothideomycetidae</taxon>
        <taxon>Mycosphaerellales</taxon>
        <taxon>Mycosphaerellaceae</taxon>
        <taxon>Fulvia</taxon>
    </lineage>
</organism>
<evidence type="ECO:0000313" key="3">
    <source>
        <dbReference type="EMBL" id="UJO25082.1"/>
    </source>
</evidence>
<feature type="transmembrane region" description="Helical" evidence="2">
    <location>
        <begin position="55"/>
        <end position="73"/>
    </location>
</feature>
<reference evidence="3" key="1">
    <citation type="submission" date="2021-12" db="EMBL/GenBank/DDBJ databases">
        <authorList>
            <person name="Zaccaron A."/>
            <person name="Stergiopoulos I."/>
        </authorList>
    </citation>
    <scope>NUCLEOTIDE SEQUENCE</scope>
    <source>
        <strain evidence="3">Race5_Kim</strain>
    </source>
</reference>
<keyword evidence="2" id="KW-0472">Membrane</keyword>
<proteinExistence type="predicted"/>
<dbReference type="KEGG" id="ffu:CLAFUR5_14189"/>
<sequence length="214" mass="23511">MIARRVALQATRQSIRPAQRVQRRFASGNVSAADQGGEVADPNVLKKGAKRDPELYILLSIMTGAFALAGWHFSRNPTSSSSENSVAKVHGSEPWNTGSDARYQYHPGGDPSKGKKDAPSALNEVIIPNVNLPKLAREVQQVGQGGILDANAEGSGYEGRTVYMRQHQEGDCVEAIEWSVWARYQQFSYVARHKPPIYALSFHTDHSPPRSSIE</sequence>
<name>A0A9Q8PMC6_PASFU</name>
<feature type="region of interest" description="Disordered" evidence="1">
    <location>
        <begin position="77"/>
        <end position="118"/>
    </location>
</feature>
<keyword evidence="2" id="KW-0812">Transmembrane</keyword>
<keyword evidence="2" id="KW-1133">Transmembrane helix</keyword>
<gene>
    <name evidence="3" type="ORF">CLAFUR5_14189</name>
</gene>
<reference evidence="3" key="2">
    <citation type="journal article" date="2022" name="Microb. Genom.">
        <title>A chromosome-scale genome assembly of the tomato pathogen Cladosporium fulvum reveals a compartmentalized genome architecture and the presence of a dispensable chromosome.</title>
        <authorList>
            <person name="Zaccaron A.Z."/>
            <person name="Chen L.H."/>
            <person name="Samaras A."/>
            <person name="Stergiopoulos I."/>
        </authorList>
    </citation>
    <scope>NUCLEOTIDE SEQUENCE</scope>
    <source>
        <strain evidence="3">Race5_Kim</strain>
    </source>
</reference>
<dbReference type="PANTHER" id="PTHR40466:SF1">
    <property type="entry name" value="FUNGAL PROTEIN"/>
    <property type="match status" value="1"/>
</dbReference>
<protein>
    <submittedName>
        <fullName evidence="3">Uncharacterized protein</fullName>
    </submittedName>
</protein>
<dbReference type="OrthoDB" id="3141857at2759"/>
<keyword evidence="4" id="KW-1185">Reference proteome</keyword>
<accession>A0A9Q8PMC6</accession>
<evidence type="ECO:0000256" key="2">
    <source>
        <dbReference type="SAM" id="Phobius"/>
    </source>
</evidence>
<dbReference type="PANTHER" id="PTHR40466">
    <property type="entry name" value="EXPRESSED PROTEIN"/>
    <property type="match status" value="1"/>
</dbReference>
<dbReference type="Proteomes" id="UP000756132">
    <property type="component" value="Chromosome 13"/>
</dbReference>
<dbReference type="InterPro" id="IPR039965">
    <property type="entry name" value="C3H7.08c"/>
</dbReference>
<dbReference type="RefSeq" id="XP_047769448.1">
    <property type="nucleotide sequence ID" value="XM_047913337.1"/>
</dbReference>
<dbReference type="EMBL" id="CP090175">
    <property type="protein sequence ID" value="UJO25082.1"/>
    <property type="molecule type" value="Genomic_DNA"/>
</dbReference>
<dbReference type="AlphaFoldDB" id="A0A9Q8PMC6"/>
<dbReference type="GeneID" id="71994067"/>